<dbReference type="PROSITE" id="PS00061">
    <property type="entry name" value="ADH_SHORT"/>
    <property type="match status" value="1"/>
</dbReference>
<dbReference type="RefSeq" id="WP_183552041.1">
    <property type="nucleotide sequence ID" value="NZ_BMQT01000002.1"/>
</dbReference>
<keyword evidence="6" id="KW-1185">Reference proteome</keyword>
<organism evidence="5 6">
    <name type="scientific">Nocardioides albus</name>
    <dbReference type="NCBI Taxonomy" id="1841"/>
    <lineage>
        <taxon>Bacteria</taxon>
        <taxon>Bacillati</taxon>
        <taxon>Actinomycetota</taxon>
        <taxon>Actinomycetes</taxon>
        <taxon>Propionibacteriales</taxon>
        <taxon>Nocardioidaceae</taxon>
        <taxon>Nocardioides</taxon>
    </lineage>
</organism>
<proteinExistence type="inferred from homology"/>
<dbReference type="PRINTS" id="PR00081">
    <property type="entry name" value="GDHRDH"/>
</dbReference>
<dbReference type="EMBL" id="JACHXG010000019">
    <property type="protein sequence ID" value="MBB3092262.1"/>
    <property type="molecule type" value="Genomic_DNA"/>
</dbReference>
<dbReference type="PANTHER" id="PTHR24321:SF8">
    <property type="entry name" value="ESTRADIOL 17-BETA-DEHYDROGENASE 8-RELATED"/>
    <property type="match status" value="1"/>
</dbReference>
<name>A0A7W5FBI6_9ACTN</name>
<evidence type="ECO:0000256" key="1">
    <source>
        <dbReference type="ARBA" id="ARBA00006484"/>
    </source>
</evidence>
<protein>
    <submittedName>
        <fullName evidence="5">NAD(P)-dependent dehydrogenase (Short-subunit alcohol dehydrogenase family)</fullName>
    </submittedName>
</protein>
<evidence type="ECO:0000259" key="4">
    <source>
        <dbReference type="SMART" id="SM00822"/>
    </source>
</evidence>
<dbReference type="InterPro" id="IPR020904">
    <property type="entry name" value="Sc_DH/Rdtase_CS"/>
</dbReference>
<dbReference type="AlphaFoldDB" id="A0A7W5FBI6"/>
<evidence type="ECO:0000256" key="2">
    <source>
        <dbReference type="ARBA" id="ARBA00023002"/>
    </source>
</evidence>
<dbReference type="CDD" id="cd05233">
    <property type="entry name" value="SDR_c"/>
    <property type="match status" value="1"/>
</dbReference>
<dbReference type="InterPro" id="IPR002347">
    <property type="entry name" value="SDR_fam"/>
</dbReference>
<reference evidence="5 6" key="1">
    <citation type="submission" date="2020-08" db="EMBL/GenBank/DDBJ databases">
        <title>Genomic Encyclopedia of Type Strains, Phase III (KMG-III): the genomes of soil and plant-associated and newly described type strains.</title>
        <authorList>
            <person name="Whitman W."/>
        </authorList>
    </citation>
    <scope>NUCLEOTIDE SEQUENCE [LARGE SCALE GENOMIC DNA]</scope>
    <source>
        <strain evidence="5 6">CECT 3302</strain>
    </source>
</reference>
<comment type="similarity">
    <text evidence="1">Belongs to the short-chain dehydrogenases/reductases (SDR) family.</text>
</comment>
<evidence type="ECO:0000313" key="5">
    <source>
        <dbReference type="EMBL" id="MBB3092262.1"/>
    </source>
</evidence>
<dbReference type="PRINTS" id="PR00080">
    <property type="entry name" value="SDRFAMILY"/>
</dbReference>
<sequence length="260" mass="27014">MSTLPESPGAQPRPPVLVLGATGDLGSAVARRLRADGTPAILHGYSRTTELAYLADETGAAARVAADLTTDDGVGALGETLAGFDMLSGLINCTGVNPSPDRVTEIATSEWQAALDLNLTSVWRTASLALPKLRGARSGAIVLVSSVFGIRTPSRRAAYGASKHALTGLAQAIAQEEEGIVRANVVAPGPMWSESSRQVFVKHARKEGVTVDQYISYRAARIPGHRFVTADAVAKVCVFLTSDGAGAINGQCIVADGGEY</sequence>
<dbReference type="Proteomes" id="UP000577707">
    <property type="component" value="Unassembled WGS sequence"/>
</dbReference>
<comment type="caution">
    <text evidence="5">The sequence shown here is derived from an EMBL/GenBank/DDBJ whole genome shotgun (WGS) entry which is preliminary data.</text>
</comment>
<dbReference type="SMART" id="SM00822">
    <property type="entry name" value="PKS_KR"/>
    <property type="match status" value="1"/>
</dbReference>
<dbReference type="InterPro" id="IPR057326">
    <property type="entry name" value="KR_dom"/>
</dbReference>
<keyword evidence="3" id="KW-0520">NAD</keyword>
<feature type="domain" description="Ketoreductase" evidence="4">
    <location>
        <begin position="14"/>
        <end position="195"/>
    </location>
</feature>
<gene>
    <name evidence="5" type="ORF">FHS12_005239</name>
</gene>
<dbReference type="SUPFAM" id="SSF51735">
    <property type="entry name" value="NAD(P)-binding Rossmann-fold domains"/>
    <property type="match status" value="1"/>
</dbReference>
<dbReference type="InterPro" id="IPR036291">
    <property type="entry name" value="NAD(P)-bd_dom_sf"/>
</dbReference>
<dbReference type="Pfam" id="PF13561">
    <property type="entry name" value="adh_short_C2"/>
    <property type="match status" value="1"/>
</dbReference>
<evidence type="ECO:0000256" key="3">
    <source>
        <dbReference type="ARBA" id="ARBA00023027"/>
    </source>
</evidence>
<keyword evidence="2" id="KW-0560">Oxidoreductase</keyword>
<evidence type="ECO:0000313" key="6">
    <source>
        <dbReference type="Proteomes" id="UP000577707"/>
    </source>
</evidence>
<dbReference type="GO" id="GO:0016491">
    <property type="term" value="F:oxidoreductase activity"/>
    <property type="evidence" value="ECO:0007669"/>
    <property type="project" value="UniProtKB-KW"/>
</dbReference>
<dbReference type="Gene3D" id="3.40.50.720">
    <property type="entry name" value="NAD(P)-binding Rossmann-like Domain"/>
    <property type="match status" value="1"/>
</dbReference>
<accession>A0A7W5FBI6</accession>
<dbReference type="PANTHER" id="PTHR24321">
    <property type="entry name" value="DEHYDROGENASES, SHORT CHAIN"/>
    <property type="match status" value="1"/>
</dbReference>